<dbReference type="InterPro" id="IPR037175">
    <property type="entry name" value="KFase_sf"/>
</dbReference>
<dbReference type="InterPro" id="IPR007325">
    <property type="entry name" value="KFase/CYL"/>
</dbReference>
<dbReference type="EMBL" id="JAGVRK010000001">
    <property type="protein sequence ID" value="MBS2969539.1"/>
    <property type="molecule type" value="Genomic_DNA"/>
</dbReference>
<sequence length="207" mass="23196">MKMYDVSAPIFEGMPVYKNKEEKQPVLNTATNGYVTETRIAMDLHTGTHVDSPLHMIVEGDTMESISLDDLVGEAKVFDLTHVEDRIRKEDIEKFDIQKGDFVLFKTKNSLEDEFNFEFIFVAECAAKHLSEIGIRGVGIDALGVERSQEGHPTHKTLFKHDVIIIEGLRLKEVSEGSYFMVAAPLKIVGKDAAPARILLFEGLKAE</sequence>
<keyword evidence="2" id="KW-1185">Reference proteome</keyword>
<evidence type="ECO:0000313" key="1">
    <source>
        <dbReference type="EMBL" id="MBS2969539.1"/>
    </source>
</evidence>
<dbReference type="SUPFAM" id="SSF102198">
    <property type="entry name" value="Putative cyclase"/>
    <property type="match status" value="1"/>
</dbReference>
<dbReference type="RefSeq" id="WP_211558997.1">
    <property type="nucleotide sequence ID" value="NZ_JAGVRK010000001.1"/>
</dbReference>
<protein>
    <submittedName>
        <fullName evidence="1">Cyclase family protein</fullName>
    </submittedName>
</protein>
<accession>A0ABS5LG28</accession>
<proteinExistence type="predicted"/>
<dbReference type="Proteomes" id="UP000682403">
    <property type="component" value="Unassembled WGS sequence"/>
</dbReference>
<dbReference type="Pfam" id="PF04199">
    <property type="entry name" value="Cyclase"/>
    <property type="match status" value="1"/>
</dbReference>
<gene>
    <name evidence="1" type="ORF">J9317_12265</name>
</gene>
<reference evidence="1 2" key="1">
    <citation type="submission" date="2021-04" db="EMBL/GenBank/DDBJ databases">
        <title>Metabacillus sp. strain KIGAM252 whole genome sequence.</title>
        <authorList>
            <person name="Seo M.-J."/>
            <person name="Cho E.-S."/>
            <person name="Hwang C.Y."/>
            <person name="Yoon D.J."/>
        </authorList>
    </citation>
    <scope>NUCLEOTIDE SEQUENCE [LARGE SCALE GENOMIC DNA]</scope>
    <source>
        <strain evidence="1 2">KIGAM252</strain>
    </source>
</reference>
<name>A0ABS5LG28_9BACI</name>
<dbReference type="PANTHER" id="PTHR31118">
    <property type="entry name" value="CYCLASE-LIKE PROTEIN 2"/>
    <property type="match status" value="1"/>
</dbReference>
<evidence type="ECO:0000313" key="2">
    <source>
        <dbReference type="Proteomes" id="UP000682403"/>
    </source>
</evidence>
<comment type="caution">
    <text evidence="1">The sequence shown here is derived from an EMBL/GenBank/DDBJ whole genome shotgun (WGS) entry which is preliminary data.</text>
</comment>
<organism evidence="1 2">
    <name type="scientific">Metabacillus flavus</name>
    <dbReference type="NCBI Taxonomy" id="2823519"/>
    <lineage>
        <taxon>Bacteria</taxon>
        <taxon>Bacillati</taxon>
        <taxon>Bacillota</taxon>
        <taxon>Bacilli</taxon>
        <taxon>Bacillales</taxon>
        <taxon>Bacillaceae</taxon>
        <taxon>Metabacillus</taxon>
    </lineage>
</organism>
<dbReference type="PANTHER" id="PTHR31118:SF12">
    <property type="entry name" value="CYCLASE-LIKE PROTEIN 2"/>
    <property type="match status" value="1"/>
</dbReference>
<dbReference type="Gene3D" id="3.50.30.50">
    <property type="entry name" value="Putative cyclase"/>
    <property type="match status" value="1"/>
</dbReference>